<sequence length="99" mass="10797">MAWPVTLPLLTFLPVRLLRRCASTCEAVIEAARNGKVIHGPLLCGTSSNLEGLSSRKFFKSISARSIPSDAARRAAARRKALIKLMIAVGLLKIEARRL</sequence>
<dbReference type="Proteomes" id="UP000178912">
    <property type="component" value="Unassembled WGS sequence"/>
</dbReference>
<gene>
    <name evidence="2" type="ORF">RAG0_03543</name>
</gene>
<keyword evidence="1" id="KW-0732">Signal</keyword>
<proteinExistence type="predicted"/>
<feature type="chain" id="PRO_5009445558" description="Secreted protein" evidence="1">
    <location>
        <begin position="24"/>
        <end position="99"/>
    </location>
</feature>
<reference evidence="3" key="1">
    <citation type="submission" date="2016-03" db="EMBL/GenBank/DDBJ databases">
        <authorList>
            <person name="Guldener U."/>
        </authorList>
    </citation>
    <scope>NUCLEOTIDE SEQUENCE [LARGE SCALE GENOMIC DNA]</scope>
    <source>
        <strain evidence="3">04CH-RAC-A.6.1</strain>
    </source>
</reference>
<evidence type="ECO:0000256" key="1">
    <source>
        <dbReference type="SAM" id="SignalP"/>
    </source>
</evidence>
<evidence type="ECO:0000313" key="2">
    <source>
        <dbReference type="EMBL" id="CZS93127.1"/>
    </source>
</evidence>
<feature type="signal peptide" evidence="1">
    <location>
        <begin position="1"/>
        <end position="23"/>
    </location>
</feature>
<keyword evidence="3" id="KW-1185">Reference proteome</keyword>
<accession>A0A1E1K4V8</accession>
<evidence type="ECO:0000313" key="3">
    <source>
        <dbReference type="Proteomes" id="UP000178912"/>
    </source>
</evidence>
<dbReference type="EMBL" id="FJUX01000015">
    <property type="protein sequence ID" value="CZS93127.1"/>
    <property type="molecule type" value="Genomic_DNA"/>
</dbReference>
<evidence type="ECO:0008006" key="4">
    <source>
        <dbReference type="Google" id="ProtNLM"/>
    </source>
</evidence>
<dbReference type="AlphaFoldDB" id="A0A1E1K4V8"/>
<protein>
    <recommendedName>
        <fullName evidence="4">Secreted protein</fullName>
    </recommendedName>
</protein>
<name>A0A1E1K4V8_9HELO</name>
<organism evidence="2 3">
    <name type="scientific">Rhynchosporium agropyri</name>
    <dbReference type="NCBI Taxonomy" id="914238"/>
    <lineage>
        <taxon>Eukaryota</taxon>
        <taxon>Fungi</taxon>
        <taxon>Dikarya</taxon>
        <taxon>Ascomycota</taxon>
        <taxon>Pezizomycotina</taxon>
        <taxon>Leotiomycetes</taxon>
        <taxon>Helotiales</taxon>
        <taxon>Ploettnerulaceae</taxon>
        <taxon>Rhynchosporium</taxon>
    </lineage>
</organism>